<dbReference type="EMBL" id="CP080507">
    <property type="protein sequence ID" value="QYM78897.1"/>
    <property type="molecule type" value="Genomic_DNA"/>
</dbReference>
<dbReference type="InterPro" id="IPR001433">
    <property type="entry name" value="OxRdtase_FAD/NAD-bd"/>
</dbReference>
<dbReference type="InterPro" id="IPR039261">
    <property type="entry name" value="FNR_nucleotide-bd"/>
</dbReference>
<dbReference type="CDD" id="cd00322">
    <property type="entry name" value="FNR_like"/>
    <property type="match status" value="1"/>
</dbReference>
<dbReference type="InterPro" id="IPR017938">
    <property type="entry name" value="Riboflavin_synthase-like_b-brl"/>
</dbReference>
<name>A0A8F9TVM3_9BACT</name>
<dbReference type="PRINTS" id="PR00410">
    <property type="entry name" value="PHEHYDRXLASE"/>
</dbReference>
<dbReference type="KEGG" id="ole:K0B96_16570"/>
<dbReference type="InterPro" id="IPR017927">
    <property type="entry name" value="FAD-bd_FR_type"/>
</dbReference>
<proteinExistence type="predicted"/>
<accession>A0A8F9TVM3</accession>
<feature type="domain" description="FAD-binding FR-type" evidence="1">
    <location>
        <begin position="7"/>
        <end position="109"/>
    </location>
</feature>
<dbReference type="AlphaFoldDB" id="A0A8F9TVM3"/>
<dbReference type="Proteomes" id="UP000825051">
    <property type="component" value="Chromosome"/>
</dbReference>
<protein>
    <submittedName>
        <fullName evidence="2">FAD-dependent oxidoreductase</fullName>
    </submittedName>
</protein>
<dbReference type="SUPFAM" id="SSF63380">
    <property type="entry name" value="Riboflavin synthase domain-like"/>
    <property type="match status" value="1"/>
</dbReference>
<dbReference type="SUPFAM" id="SSF52343">
    <property type="entry name" value="Ferredoxin reductase-like, C-terminal NADP-linked domain"/>
    <property type="match status" value="1"/>
</dbReference>
<keyword evidence="3" id="KW-1185">Reference proteome</keyword>
<organism evidence="2 3">
    <name type="scientific">Horticoccus luteus</name>
    <dbReference type="NCBI Taxonomy" id="2862869"/>
    <lineage>
        <taxon>Bacteria</taxon>
        <taxon>Pseudomonadati</taxon>
        <taxon>Verrucomicrobiota</taxon>
        <taxon>Opitutia</taxon>
        <taxon>Opitutales</taxon>
        <taxon>Opitutaceae</taxon>
        <taxon>Horticoccus</taxon>
    </lineage>
</organism>
<dbReference type="PROSITE" id="PS51384">
    <property type="entry name" value="FAD_FR"/>
    <property type="match status" value="1"/>
</dbReference>
<dbReference type="RefSeq" id="WP_220162050.1">
    <property type="nucleotide sequence ID" value="NZ_CP080507.1"/>
</dbReference>
<evidence type="ECO:0000313" key="3">
    <source>
        <dbReference type="Proteomes" id="UP000825051"/>
    </source>
</evidence>
<dbReference type="PANTHER" id="PTHR47354">
    <property type="entry name" value="NADH OXIDOREDUCTASE HCR"/>
    <property type="match status" value="1"/>
</dbReference>
<dbReference type="Gene3D" id="3.40.50.80">
    <property type="entry name" value="Nucleotide-binding domain of ferredoxin-NADP reductase (FNR) module"/>
    <property type="match status" value="1"/>
</dbReference>
<reference evidence="2" key="1">
    <citation type="submission" date="2021-08" db="EMBL/GenBank/DDBJ databases">
        <title>Genome of a novel bacterium of the phylum Verrucomicrobia, Oleiharenicola sp. KSB-15.</title>
        <authorList>
            <person name="Chung J.-H."/>
            <person name="Ahn J.-H."/>
            <person name="Yoon Y."/>
            <person name="Kim D.-Y."/>
            <person name="An S.-H."/>
            <person name="Park I."/>
            <person name="Yeon J."/>
        </authorList>
    </citation>
    <scope>NUCLEOTIDE SEQUENCE</scope>
    <source>
        <strain evidence="2">KSB-15</strain>
    </source>
</reference>
<dbReference type="Pfam" id="PF00175">
    <property type="entry name" value="NAD_binding_1"/>
    <property type="match status" value="1"/>
</dbReference>
<dbReference type="Gene3D" id="2.40.30.10">
    <property type="entry name" value="Translation factors"/>
    <property type="match status" value="1"/>
</dbReference>
<dbReference type="InterPro" id="IPR050415">
    <property type="entry name" value="MRET"/>
</dbReference>
<evidence type="ECO:0000259" key="1">
    <source>
        <dbReference type="PROSITE" id="PS51384"/>
    </source>
</evidence>
<sequence length="246" mass="26732">MSTATPPSDYLVPLKNRFLVAERTLALQFEKPAGFDFVAGQAMDVTLLQPTETDAEGDTRYFSIASAPHEDFLMVATRLRDTAFKRQLPGLALGTTVKLGAPGGSLRLHNNPQRAAVFLVGGIGITAIRSILLRAAHDRLAHRLFLFYSNRRPEDAAFLDELTALSQTHPQLAVIATMTGLAKSTRPWHGEAERIGPALLNKHLSGVPSPVYYVIGPPGMVHGTRAMLNQTGVDDDDIRAEDFGGY</sequence>
<dbReference type="GO" id="GO:0016491">
    <property type="term" value="F:oxidoreductase activity"/>
    <property type="evidence" value="ECO:0007669"/>
    <property type="project" value="InterPro"/>
</dbReference>
<dbReference type="PANTHER" id="PTHR47354:SF5">
    <property type="entry name" value="PROTEIN RFBI"/>
    <property type="match status" value="1"/>
</dbReference>
<evidence type="ECO:0000313" key="2">
    <source>
        <dbReference type="EMBL" id="QYM78897.1"/>
    </source>
</evidence>
<gene>
    <name evidence="2" type="ORF">K0B96_16570</name>
</gene>